<sequence>MPWIAVINNSNYYNIYCGILPALRYLRQFCFTFSICAGIKMLYPLYRQRLGPTLLNTAGLYKTISDKTGKPLS</sequence>
<name>A0A974I0V4_XENLA</name>
<organism evidence="1 2">
    <name type="scientific">Xenopus laevis</name>
    <name type="common">African clawed frog</name>
    <dbReference type="NCBI Taxonomy" id="8355"/>
    <lineage>
        <taxon>Eukaryota</taxon>
        <taxon>Metazoa</taxon>
        <taxon>Chordata</taxon>
        <taxon>Craniata</taxon>
        <taxon>Vertebrata</taxon>
        <taxon>Euteleostomi</taxon>
        <taxon>Amphibia</taxon>
        <taxon>Batrachia</taxon>
        <taxon>Anura</taxon>
        <taxon>Pipoidea</taxon>
        <taxon>Pipidae</taxon>
        <taxon>Xenopodinae</taxon>
        <taxon>Xenopus</taxon>
        <taxon>Xenopus</taxon>
    </lineage>
</organism>
<dbReference type="AlphaFoldDB" id="A0A974I0V4"/>
<gene>
    <name evidence="1" type="ORF">XELAEV_18009926mg</name>
</gene>
<accession>A0A974I0V4</accession>
<proteinExistence type="predicted"/>
<dbReference type="Proteomes" id="UP000694892">
    <property type="component" value="Chromosome 1S"/>
</dbReference>
<protein>
    <submittedName>
        <fullName evidence="1">Uncharacterized protein</fullName>
    </submittedName>
</protein>
<dbReference type="EMBL" id="CM004467">
    <property type="protein sequence ID" value="OCT97697.1"/>
    <property type="molecule type" value="Genomic_DNA"/>
</dbReference>
<evidence type="ECO:0000313" key="1">
    <source>
        <dbReference type="EMBL" id="OCT97697.1"/>
    </source>
</evidence>
<evidence type="ECO:0000313" key="2">
    <source>
        <dbReference type="Proteomes" id="UP000694892"/>
    </source>
</evidence>
<reference evidence="2" key="1">
    <citation type="journal article" date="2016" name="Nature">
        <title>Genome evolution in the allotetraploid frog Xenopus laevis.</title>
        <authorList>
            <person name="Session A.M."/>
            <person name="Uno Y."/>
            <person name="Kwon T."/>
            <person name="Chapman J.A."/>
            <person name="Toyoda A."/>
            <person name="Takahashi S."/>
            <person name="Fukui A."/>
            <person name="Hikosaka A."/>
            <person name="Suzuki A."/>
            <person name="Kondo M."/>
            <person name="van Heeringen S.J."/>
            <person name="Quigley I."/>
            <person name="Heinz S."/>
            <person name="Ogino H."/>
            <person name="Ochi H."/>
            <person name="Hellsten U."/>
            <person name="Lyons J.B."/>
            <person name="Simakov O."/>
            <person name="Putnam N."/>
            <person name="Stites J."/>
            <person name="Kuroki Y."/>
            <person name="Tanaka T."/>
            <person name="Michiue T."/>
            <person name="Watanabe M."/>
            <person name="Bogdanovic O."/>
            <person name="Lister R."/>
            <person name="Georgiou G."/>
            <person name="Paranjpe S.S."/>
            <person name="van Kruijsbergen I."/>
            <person name="Shu S."/>
            <person name="Carlson J."/>
            <person name="Kinoshita T."/>
            <person name="Ohta Y."/>
            <person name="Mawaribuchi S."/>
            <person name="Jenkins J."/>
            <person name="Grimwood J."/>
            <person name="Schmutz J."/>
            <person name="Mitros T."/>
            <person name="Mozaffari S.V."/>
            <person name="Suzuki Y."/>
            <person name="Haramoto Y."/>
            <person name="Yamamoto T.S."/>
            <person name="Takagi C."/>
            <person name="Heald R."/>
            <person name="Miller K."/>
            <person name="Haudenschild C."/>
            <person name="Kitzman J."/>
            <person name="Nakayama T."/>
            <person name="Izutsu Y."/>
            <person name="Robert J."/>
            <person name="Fortriede J."/>
            <person name="Burns K."/>
            <person name="Lotay V."/>
            <person name="Karimi K."/>
            <person name="Yasuoka Y."/>
            <person name="Dichmann D.S."/>
            <person name="Flajnik M.F."/>
            <person name="Houston D.W."/>
            <person name="Shendure J."/>
            <person name="DuPasquier L."/>
            <person name="Vize P.D."/>
            <person name="Zorn A.M."/>
            <person name="Ito M."/>
            <person name="Marcotte E.M."/>
            <person name="Wallingford J.B."/>
            <person name="Ito Y."/>
            <person name="Asashima M."/>
            <person name="Ueno N."/>
            <person name="Matsuda Y."/>
            <person name="Veenstra G.J."/>
            <person name="Fujiyama A."/>
            <person name="Harland R.M."/>
            <person name="Taira M."/>
            <person name="Rokhsar D.S."/>
        </authorList>
    </citation>
    <scope>NUCLEOTIDE SEQUENCE [LARGE SCALE GENOMIC DNA]</scope>
    <source>
        <strain evidence="2">J</strain>
    </source>
</reference>